<evidence type="ECO:0000313" key="2">
    <source>
        <dbReference type="EMBL" id="CAI9732538.1"/>
    </source>
</evidence>
<proteinExistence type="predicted"/>
<sequence length="410" mass="48931">MHVLKNWELSECIENIDKVIDEARGKEILNEHEKNYVKSFEHGSYEESRKLMEMVSCYGDQLKTFLDILNETGNEQLARRISEKKYEFVFMIRSKDYLNAKGRHNHCSLLPRSIPTQFIYESKVKDVIKKLKEKYECRKPIADRFYVVIVCKKWEGKYIYYTDEDEILIYDFIEYICDILDKSKEIKIIAIVDANGKNEPKKENEFLGSVAESTDMYIIEKLKDEELRDFMFCENVMDLLRKIDDKKMFFFESFVHIIMHQKSSRKIENQLRSKIKQIKVESTKTNKLDKVEDIVKEIEYYSESKIKRIIMFFADGFLNLKVALDFIKKLFTHFSNSKKEIHVLIRKAKESTIPENISLKESDWDKRTHMSFYVMGEKEFDMISSSREKQISVDDFLREYCSKIGYAKEQ</sequence>
<feature type="domain" description="CARD" evidence="1">
    <location>
        <begin position="8"/>
        <end position="82"/>
    </location>
</feature>
<reference evidence="2" key="1">
    <citation type="submission" date="2023-08" db="EMBL/GenBank/DDBJ databases">
        <authorList>
            <person name="Alioto T."/>
            <person name="Alioto T."/>
            <person name="Gomez Garrido J."/>
        </authorList>
    </citation>
    <scope>NUCLEOTIDE SEQUENCE</scope>
</reference>
<dbReference type="GO" id="GO:0042981">
    <property type="term" value="P:regulation of apoptotic process"/>
    <property type="evidence" value="ECO:0007669"/>
    <property type="project" value="InterPro"/>
</dbReference>
<dbReference type="Proteomes" id="UP001162480">
    <property type="component" value="Chromosome 14"/>
</dbReference>
<dbReference type="Pfam" id="PF00619">
    <property type="entry name" value="CARD"/>
    <property type="match status" value="1"/>
</dbReference>
<dbReference type="InterPro" id="IPR001315">
    <property type="entry name" value="CARD"/>
</dbReference>
<evidence type="ECO:0000313" key="3">
    <source>
        <dbReference type="Proteomes" id="UP001162480"/>
    </source>
</evidence>
<dbReference type="Gene3D" id="1.10.533.10">
    <property type="entry name" value="Death Domain, Fas"/>
    <property type="match status" value="1"/>
</dbReference>
<dbReference type="AlphaFoldDB" id="A0AA36BEF1"/>
<protein>
    <submittedName>
        <fullName evidence="2">---NA</fullName>
    </submittedName>
</protein>
<gene>
    <name evidence="2" type="ORF">OCTVUL_1B019837</name>
</gene>
<evidence type="ECO:0000259" key="1">
    <source>
        <dbReference type="Pfam" id="PF00619"/>
    </source>
</evidence>
<name>A0AA36BEF1_OCTVU</name>
<dbReference type="InterPro" id="IPR011029">
    <property type="entry name" value="DEATH-like_dom_sf"/>
</dbReference>
<keyword evidence="3" id="KW-1185">Reference proteome</keyword>
<organism evidence="2 3">
    <name type="scientific">Octopus vulgaris</name>
    <name type="common">Common octopus</name>
    <dbReference type="NCBI Taxonomy" id="6645"/>
    <lineage>
        <taxon>Eukaryota</taxon>
        <taxon>Metazoa</taxon>
        <taxon>Spiralia</taxon>
        <taxon>Lophotrochozoa</taxon>
        <taxon>Mollusca</taxon>
        <taxon>Cephalopoda</taxon>
        <taxon>Coleoidea</taxon>
        <taxon>Octopodiformes</taxon>
        <taxon>Octopoda</taxon>
        <taxon>Incirrata</taxon>
        <taxon>Octopodidae</taxon>
        <taxon>Octopus</taxon>
    </lineage>
</organism>
<dbReference type="EMBL" id="OX597827">
    <property type="protein sequence ID" value="CAI9732538.1"/>
    <property type="molecule type" value="Genomic_DNA"/>
</dbReference>
<dbReference type="SUPFAM" id="SSF47986">
    <property type="entry name" value="DEATH domain"/>
    <property type="match status" value="1"/>
</dbReference>
<accession>A0AA36BEF1</accession>